<comment type="caution">
    <text evidence="1">The sequence shown here is derived from an EMBL/GenBank/DDBJ whole genome shotgun (WGS) entry which is preliminary data.</text>
</comment>
<reference evidence="1 2" key="1">
    <citation type="submission" date="2019-03" db="EMBL/GenBank/DDBJ databases">
        <title>First draft genome of Liparis tanakae, snailfish: a comprehensive survey of snailfish specific genes.</title>
        <authorList>
            <person name="Kim W."/>
            <person name="Song I."/>
            <person name="Jeong J.-H."/>
            <person name="Kim D."/>
            <person name="Kim S."/>
            <person name="Ryu S."/>
            <person name="Song J.Y."/>
            <person name="Lee S.K."/>
        </authorList>
    </citation>
    <scope>NUCLEOTIDE SEQUENCE [LARGE SCALE GENOMIC DNA]</scope>
    <source>
        <tissue evidence="1">Muscle</tissue>
    </source>
</reference>
<sequence>MFSPMKAVTRHIGIPVLAAVPISPIRVSIRPTISSPELAILSSSYPSKLQFIHKPSQRVSITMMFSSMKAVTFHMGRPVTAATPISPMKPMTRATSSQQMASWRLTEKTVHYRIRGRTRLLPSNPNLILLRLLLILRVVVLGGDGALLLRVGRLQVIGRPAGLWGLTARALVGFLTIQGQRHDGGLQVSLRGRCSGCLAEHVVVVTEDVRLLHRLRVLVFFEVKLFFHPAVRVACCLGLLRLIWLVVPLQLVGVGLLW</sequence>
<name>A0A4Z2ICL3_9TELE</name>
<evidence type="ECO:0000313" key="1">
    <source>
        <dbReference type="EMBL" id="TNN75104.1"/>
    </source>
</evidence>
<proteinExistence type="predicted"/>
<dbReference type="EMBL" id="SRLO01000107">
    <property type="protein sequence ID" value="TNN75104.1"/>
    <property type="molecule type" value="Genomic_DNA"/>
</dbReference>
<dbReference type="AlphaFoldDB" id="A0A4Z2ICL3"/>
<keyword evidence="2" id="KW-1185">Reference proteome</keyword>
<evidence type="ECO:0000313" key="2">
    <source>
        <dbReference type="Proteomes" id="UP000314294"/>
    </source>
</evidence>
<dbReference type="OrthoDB" id="10682495at2759"/>
<organism evidence="1 2">
    <name type="scientific">Liparis tanakae</name>
    <name type="common">Tanaka's snailfish</name>
    <dbReference type="NCBI Taxonomy" id="230148"/>
    <lineage>
        <taxon>Eukaryota</taxon>
        <taxon>Metazoa</taxon>
        <taxon>Chordata</taxon>
        <taxon>Craniata</taxon>
        <taxon>Vertebrata</taxon>
        <taxon>Euteleostomi</taxon>
        <taxon>Actinopterygii</taxon>
        <taxon>Neopterygii</taxon>
        <taxon>Teleostei</taxon>
        <taxon>Neoteleostei</taxon>
        <taxon>Acanthomorphata</taxon>
        <taxon>Eupercaria</taxon>
        <taxon>Perciformes</taxon>
        <taxon>Cottioidei</taxon>
        <taxon>Cottales</taxon>
        <taxon>Liparidae</taxon>
        <taxon>Liparis</taxon>
    </lineage>
</organism>
<gene>
    <name evidence="1" type="ORF">EYF80_014677</name>
</gene>
<accession>A0A4Z2ICL3</accession>
<protein>
    <submittedName>
        <fullName evidence="1">Uncharacterized protein</fullName>
    </submittedName>
</protein>
<dbReference type="Proteomes" id="UP000314294">
    <property type="component" value="Unassembled WGS sequence"/>
</dbReference>